<dbReference type="PANTHER" id="PTHR10290:SF3">
    <property type="entry name" value="DNA TOPOISOMERASE 1"/>
    <property type="match status" value="1"/>
</dbReference>
<evidence type="ECO:0000256" key="8">
    <source>
        <dbReference type="ARBA" id="ARBA00033297"/>
    </source>
</evidence>
<accession>A0AAV4TPB7</accession>
<dbReference type="InterPro" id="IPR051062">
    <property type="entry name" value="Topoisomerase_IB"/>
</dbReference>
<dbReference type="InterPro" id="IPR008336">
    <property type="entry name" value="TopoI_DNA-bd_euk"/>
</dbReference>
<feature type="region of interest" description="Disordered" evidence="11">
    <location>
        <begin position="1"/>
        <end position="62"/>
    </location>
</feature>
<evidence type="ECO:0000256" key="6">
    <source>
        <dbReference type="ARBA" id="ARBA00023125"/>
    </source>
</evidence>
<dbReference type="EMBL" id="BPLQ01009817">
    <property type="protein sequence ID" value="GIY46802.1"/>
    <property type="molecule type" value="Genomic_DNA"/>
</dbReference>
<dbReference type="PRINTS" id="PR00416">
    <property type="entry name" value="EUTPISMRASEI"/>
</dbReference>
<dbReference type="InterPro" id="IPR014711">
    <property type="entry name" value="TopoI_cat_a-hlx-sub_euk"/>
</dbReference>
<dbReference type="Gene3D" id="1.10.132.10">
    <property type="match status" value="1"/>
</dbReference>
<gene>
    <name evidence="13" type="primary">TOP1</name>
    <name evidence="13" type="ORF">CDAR_494371</name>
</gene>
<feature type="active site" description="O-(3'-phospho-DNA)-tyrosine intermediate" evidence="9">
    <location>
        <position position="579"/>
    </location>
</feature>
<evidence type="ECO:0000256" key="10">
    <source>
        <dbReference type="SAM" id="Coils"/>
    </source>
</evidence>
<dbReference type="GO" id="GO:0006260">
    <property type="term" value="P:DNA replication"/>
    <property type="evidence" value="ECO:0007669"/>
    <property type="project" value="TreeGrafter"/>
</dbReference>
<dbReference type="FunFam" id="1.10.10.41:FF:000001">
    <property type="entry name" value="DNA topoisomerase I"/>
    <property type="match status" value="1"/>
</dbReference>
<dbReference type="Gene3D" id="3.90.15.10">
    <property type="entry name" value="Topoisomerase I, Chain A, domain 3"/>
    <property type="match status" value="1"/>
</dbReference>
<dbReference type="Gene3D" id="2.170.11.10">
    <property type="entry name" value="DNA Topoisomerase I, domain 2"/>
    <property type="match status" value="1"/>
</dbReference>
<evidence type="ECO:0000256" key="5">
    <source>
        <dbReference type="ARBA" id="ARBA00023029"/>
    </source>
</evidence>
<dbReference type="PROSITE" id="PS52038">
    <property type="entry name" value="TOPO_IB_2"/>
    <property type="match status" value="1"/>
</dbReference>
<comment type="similarity">
    <text evidence="2 9">Belongs to the type IB topoisomerase family.</text>
</comment>
<evidence type="ECO:0000313" key="13">
    <source>
        <dbReference type="EMBL" id="GIY46802.1"/>
    </source>
</evidence>
<evidence type="ECO:0000256" key="1">
    <source>
        <dbReference type="ARBA" id="ARBA00000213"/>
    </source>
</evidence>
<dbReference type="InterPro" id="IPR013500">
    <property type="entry name" value="TopoI_cat_euk"/>
</dbReference>
<dbReference type="InterPro" id="IPR025834">
    <property type="entry name" value="TopoI_C_dom"/>
</dbReference>
<evidence type="ECO:0000256" key="9">
    <source>
        <dbReference type="PROSITE-ProRule" id="PRU01382"/>
    </source>
</evidence>
<dbReference type="AlphaFoldDB" id="A0AAV4TPB7"/>
<dbReference type="EC" id="5.6.2.1" evidence="3"/>
<dbReference type="SMART" id="SM00435">
    <property type="entry name" value="TOPEUc"/>
    <property type="match status" value="1"/>
</dbReference>
<dbReference type="Proteomes" id="UP001054837">
    <property type="component" value="Unassembled WGS sequence"/>
</dbReference>
<dbReference type="GO" id="GO:0005694">
    <property type="term" value="C:chromosome"/>
    <property type="evidence" value="ECO:0007669"/>
    <property type="project" value="InterPro"/>
</dbReference>
<organism evidence="13 14">
    <name type="scientific">Caerostris darwini</name>
    <dbReference type="NCBI Taxonomy" id="1538125"/>
    <lineage>
        <taxon>Eukaryota</taxon>
        <taxon>Metazoa</taxon>
        <taxon>Ecdysozoa</taxon>
        <taxon>Arthropoda</taxon>
        <taxon>Chelicerata</taxon>
        <taxon>Arachnida</taxon>
        <taxon>Araneae</taxon>
        <taxon>Araneomorphae</taxon>
        <taxon>Entelegynae</taxon>
        <taxon>Araneoidea</taxon>
        <taxon>Araneidae</taxon>
        <taxon>Caerostris</taxon>
    </lineage>
</organism>
<dbReference type="InterPro" id="IPR013034">
    <property type="entry name" value="DNA_topo_DNA_db_N_dom1"/>
</dbReference>
<protein>
    <recommendedName>
        <fullName evidence="4">DNA topoisomerase 1</fullName>
        <ecNumber evidence="3">5.6.2.1</ecNumber>
    </recommendedName>
    <alternativeName>
        <fullName evidence="8">DNA topoisomerase I</fullName>
    </alternativeName>
</protein>
<evidence type="ECO:0000256" key="4">
    <source>
        <dbReference type="ARBA" id="ARBA00019632"/>
    </source>
</evidence>
<dbReference type="GO" id="GO:0005730">
    <property type="term" value="C:nucleolus"/>
    <property type="evidence" value="ECO:0007669"/>
    <property type="project" value="TreeGrafter"/>
</dbReference>
<dbReference type="Gene3D" id="1.10.10.41">
    <property type="entry name" value="Yeast DNA topoisomerase - domain 1"/>
    <property type="match status" value="1"/>
</dbReference>
<evidence type="ECO:0000313" key="14">
    <source>
        <dbReference type="Proteomes" id="UP001054837"/>
    </source>
</evidence>
<dbReference type="Pfam" id="PF01028">
    <property type="entry name" value="Topoisom_I"/>
    <property type="match status" value="1"/>
</dbReference>
<dbReference type="SUPFAM" id="SSF56741">
    <property type="entry name" value="Eukaryotic DNA topoisomerase I, N-terminal DNA-binding fragment"/>
    <property type="match status" value="1"/>
</dbReference>
<keyword evidence="7 9" id="KW-0413">Isomerase</keyword>
<keyword evidence="10" id="KW-0175">Coiled coil</keyword>
<dbReference type="InterPro" id="IPR036202">
    <property type="entry name" value="TopoI_DNA-bd_euk_N_sf"/>
</dbReference>
<keyword evidence="5 9" id="KW-0799">Topoisomerase</keyword>
<dbReference type="Pfam" id="PF02919">
    <property type="entry name" value="Topoisom_I_N"/>
    <property type="match status" value="1"/>
</dbReference>
<dbReference type="SUPFAM" id="SSF56349">
    <property type="entry name" value="DNA breaking-rejoining enzymes"/>
    <property type="match status" value="1"/>
</dbReference>
<dbReference type="PANTHER" id="PTHR10290">
    <property type="entry name" value="DNA TOPOISOMERASE I"/>
    <property type="match status" value="1"/>
</dbReference>
<dbReference type="GO" id="GO:0003917">
    <property type="term" value="F:DNA topoisomerase type I (single strand cut, ATP-independent) activity"/>
    <property type="evidence" value="ECO:0007669"/>
    <property type="project" value="UniProtKB-UniRule"/>
</dbReference>
<feature type="coiled-coil region" evidence="10">
    <location>
        <begin position="506"/>
        <end position="574"/>
    </location>
</feature>
<dbReference type="InterPro" id="IPR014727">
    <property type="entry name" value="TopoI_cat_a/b-sub_euk"/>
</dbReference>
<evidence type="ECO:0000256" key="2">
    <source>
        <dbReference type="ARBA" id="ARBA00006645"/>
    </source>
</evidence>
<name>A0AAV4TPB7_9ARAC</name>
<evidence type="ECO:0000256" key="3">
    <source>
        <dbReference type="ARBA" id="ARBA00012891"/>
    </source>
</evidence>
<keyword evidence="6 9" id="KW-0238">DNA-binding</keyword>
<dbReference type="Pfam" id="PF14370">
    <property type="entry name" value="Topo_C_assoc"/>
    <property type="match status" value="1"/>
</dbReference>
<comment type="caution">
    <text evidence="13">The sequence shown here is derived from an EMBL/GenBank/DDBJ whole genome shotgun (WGS) entry which is preliminary data.</text>
</comment>
<dbReference type="InterPro" id="IPR013030">
    <property type="entry name" value="DNA_topo_DNA_db_N_dom2"/>
</dbReference>
<dbReference type="InterPro" id="IPR001631">
    <property type="entry name" value="TopoI"/>
</dbReference>
<dbReference type="InterPro" id="IPR011010">
    <property type="entry name" value="DNA_brk_join_enz"/>
</dbReference>
<evidence type="ECO:0000256" key="11">
    <source>
        <dbReference type="SAM" id="MobiDB-lite"/>
    </source>
</evidence>
<dbReference type="GO" id="GO:0007059">
    <property type="term" value="P:chromosome segregation"/>
    <property type="evidence" value="ECO:0007669"/>
    <property type="project" value="TreeGrafter"/>
</dbReference>
<dbReference type="InterPro" id="IPR013499">
    <property type="entry name" value="TopoI_euk"/>
</dbReference>
<sequence length="621" mass="72576">MLKISILSDDCKRKYSSRKGERSRPVRKGERSKKEKEVGPSEKEKEVGPSKSRKERGSVKKGAEVWRWPVQQNVEAAAIWKTCSHNGPAFAPPYERVPNEVKFKYSGKPMRLSDEAEEMAGFYGRMLDNEYTSQPLFQENFFNDWRAVMTDKEKRVIKDFKKCNFQEFDIYYNVKVGQRVLSTEEKLQEKLRLKRQKADLIEKYGYCMIDGHKQKISNFELEPPGLFVGLRDHPKMGKIMKRIEAEDVVINIGKETKVPPPPLGHMWKEVRHDNTVSWLAKWTENIFSSTKYMKINPSYKGEEDCQKFEIARKLKAHVGRIRDQYTQDFKSDDMQVRQRAVALYFIDKLAFSVGNEDEDTADTVGCCSLRVEHISLEEVKGRKKWVVTFNFLGKDSFGYENSVAVVKEVFNNLREFMAEKEPGIHLFDKLNTSFLNKYLDDLMEGLTAKVFRTFNASQTLEDQLTRLTEDYMTVPEKVWGYYYAKENVARLCKHQGTFSESFNKSMDTLETKMNGLKLQISALEKEVEAAKKGRIKVPEQRKKQQQIAQLQKQKKELKIQIDAKQEIKQNSEETSELNYLDPRITVAWCKKMNVKITEIYNISQRDKFKWAISMTPPDYRF</sequence>
<keyword evidence="14" id="KW-1185">Reference proteome</keyword>
<comment type="catalytic activity">
    <reaction evidence="1 9">
        <text>ATP-independent breakage of single-stranded DNA, followed by passage and rejoining.</text>
        <dbReference type="EC" id="5.6.2.1"/>
    </reaction>
</comment>
<reference evidence="13 14" key="1">
    <citation type="submission" date="2021-06" db="EMBL/GenBank/DDBJ databases">
        <title>Caerostris darwini draft genome.</title>
        <authorList>
            <person name="Kono N."/>
            <person name="Arakawa K."/>
        </authorList>
    </citation>
    <scope>NUCLEOTIDE SEQUENCE [LARGE SCALE GENOMIC DNA]</scope>
</reference>
<evidence type="ECO:0000256" key="7">
    <source>
        <dbReference type="ARBA" id="ARBA00023235"/>
    </source>
</evidence>
<dbReference type="GO" id="GO:0006265">
    <property type="term" value="P:DNA topological change"/>
    <property type="evidence" value="ECO:0007669"/>
    <property type="project" value="UniProtKB-UniRule"/>
</dbReference>
<feature type="compositionally biased region" description="Basic and acidic residues" evidence="11">
    <location>
        <begin position="9"/>
        <end position="48"/>
    </location>
</feature>
<proteinExistence type="inferred from homology"/>
<evidence type="ECO:0000259" key="12">
    <source>
        <dbReference type="SMART" id="SM00435"/>
    </source>
</evidence>
<feature type="domain" description="DNA topoisomerase I eukaryotic-type" evidence="12">
    <location>
        <begin position="226"/>
        <end position="593"/>
    </location>
</feature>
<dbReference type="GO" id="GO:0003677">
    <property type="term" value="F:DNA binding"/>
    <property type="evidence" value="ECO:0007669"/>
    <property type="project" value="UniProtKB-UniRule"/>
</dbReference>